<protein>
    <submittedName>
        <fullName evidence="2">Uncharacterized protein</fullName>
    </submittedName>
</protein>
<dbReference type="EMBL" id="JAQQWI010000018">
    <property type="protein sequence ID" value="KAK8001645.1"/>
    <property type="molecule type" value="Genomic_DNA"/>
</dbReference>
<evidence type="ECO:0000313" key="3">
    <source>
        <dbReference type="Proteomes" id="UP001396898"/>
    </source>
</evidence>
<feature type="region of interest" description="Disordered" evidence="1">
    <location>
        <begin position="163"/>
        <end position="186"/>
    </location>
</feature>
<evidence type="ECO:0000256" key="1">
    <source>
        <dbReference type="SAM" id="MobiDB-lite"/>
    </source>
</evidence>
<dbReference type="Proteomes" id="UP001396898">
    <property type="component" value="Unassembled WGS sequence"/>
</dbReference>
<proteinExistence type="predicted"/>
<evidence type="ECO:0000313" key="2">
    <source>
        <dbReference type="EMBL" id="KAK8001645.1"/>
    </source>
</evidence>
<reference evidence="2 3" key="1">
    <citation type="submission" date="2023-01" db="EMBL/GenBank/DDBJ databases">
        <title>Analysis of 21 Apiospora genomes using comparative genomics revels a genus with tremendous synthesis potential of carbohydrate active enzymes and secondary metabolites.</title>
        <authorList>
            <person name="Sorensen T."/>
        </authorList>
    </citation>
    <scope>NUCLEOTIDE SEQUENCE [LARGE SCALE GENOMIC DNA]</scope>
    <source>
        <strain evidence="2 3">CBS 20057</strain>
    </source>
</reference>
<keyword evidence="3" id="KW-1185">Reference proteome</keyword>
<feature type="compositionally biased region" description="Basic and acidic residues" evidence="1">
    <location>
        <begin position="171"/>
        <end position="186"/>
    </location>
</feature>
<organism evidence="2 3">
    <name type="scientific">Apiospora marii</name>
    <dbReference type="NCBI Taxonomy" id="335849"/>
    <lineage>
        <taxon>Eukaryota</taxon>
        <taxon>Fungi</taxon>
        <taxon>Dikarya</taxon>
        <taxon>Ascomycota</taxon>
        <taxon>Pezizomycotina</taxon>
        <taxon>Sordariomycetes</taxon>
        <taxon>Xylariomycetidae</taxon>
        <taxon>Amphisphaeriales</taxon>
        <taxon>Apiosporaceae</taxon>
        <taxon>Apiospora</taxon>
    </lineage>
</organism>
<name>A0ABR1R760_9PEZI</name>
<accession>A0ABR1R760</accession>
<gene>
    <name evidence="2" type="ORF">PG991_013867</name>
</gene>
<comment type="caution">
    <text evidence="2">The sequence shown here is derived from an EMBL/GenBank/DDBJ whole genome shotgun (WGS) entry which is preliminary data.</text>
</comment>
<sequence>MAGNRPRQPWLRDHVNDIYSILTPNAANDYVEGLAVEALGKPSGTAQGENGRSSDNVCTPFGFPIPSGGYALEIQQLVSRAWSKPLPAVQDTEFDSWMGAPALLTEADEGIERSEKAEKVLEGLEWDPSQRHHPQGTLHLYDRGPFMCPCGFGRPGLSRCETCGEPTGIRTPERNTGKAKERDSRN</sequence>